<comment type="caution">
    <text evidence="3">The sequence shown here is derived from an EMBL/GenBank/DDBJ whole genome shotgun (WGS) entry which is preliminary data.</text>
</comment>
<dbReference type="InterPro" id="IPR027417">
    <property type="entry name" value="P-loop_NTPase"/>
</dbReference>
<dbReference type="Pfam" id="PF08433">
    <property type="entry name" value="KTI12"/>
    <property type="match status" value="1"/>
</dbReference>
<reference evidence="3" key="1">
    <citation type="thesis" date="2020" institute="ProQuest LLC" country="789 East Eisenhower Parkway, Ann Arbor, MI, USA">
        <title>Comparative Genomics and Chromosome Evolution.</title>
        <authorList>
            <person name="Mudd A.B."/>
        </authorList>
    </citation>
    <scope>NUCLEOTIDE SEQUENCE</scope>
    <source>
        <strain evidence="3">HN-11 Male</strain>
        <tissue evidence="3">Kidney and liver</tissue>
    </source>
</reference>
<dbReference type="InterPro" id="IPR052648">
    <property type="entry name" value="Ser-tRNA(Sec)_kinase"/>
</dbReference>
<organism evidence="3 4">
    <name type="scientific">Eleutherodactylus coqui</name>
    <name type="common">Puerto Rican coqui</name>
    <dbReference type="NCBI Taxonomy" id="57060"/>
    <lineage>
        <taxon>Eukaryota</taxon>
        <taxon>Metazoa</taxon>
        <taxon>Chordata</taxon>
        <taxon>Craniata</taxon>
        <taxon>Vertebrata</taxon>
        <taxon>Euteleostomi</taxon>
        <taxon>Amphibia</taxon>
        <taxon>Batrachia</taxon>
        <taxon>Anura</taxon>
        <taxon>Neobatrachia</taxon>
        <taxon>Hyloidea</taxon>
        <taxon>Eleutherodactylidae</taxon>
        <taxon>Eleutherodactylinae</taxon>
        <taxon>Eleutherodactylus</taxon>
        <taxon>Eleutherodactylus</taxon>
    </lineage>
</organism>
<dbReference type="NCBIfam" id="TIGR03575">
    <property type="entry name" value="selen_PSTK_euk"/>
    <property type="match status" value="1"/>
</dbReference>
<dbReference type="Gene3D" id="3.40.50.300">
    <property type="entry name" value="P-loop containing nucleotide triphosphate hydrolases"/>
    <property type="match status" value="1"/>
</dbReference>
<sequence length="366" mass="41226">MDEEAKNCHIGLCVLCGLPGAGKSTLARLLKTSPNAFSVVIISYDDVMADVAFEEDPMYEYRDVWSEKDSARETSLWKRHRRHLLQCLEHLLIALLSNSTLNPPDGRTEGTWNRFVQCLESQGLTSAGDSEFSCSSLNVKSSPVYFILDDNFYYQSMRYEVFQLARKYSLGFCQLYVHCPVDCCVLRNAARSNPVMDTTIILMDSKLEKPNPEKNTWEKDSLLVDGSTGISMDEFSTKITNLMTKTLENPVKPMEDDSEEKERDRDICAASVLHQADQTLRRLISETMQTMKGLLSAKDIKQLAQELQQAKCKALDRLREAIAGKTVQGPISDGISRAQSSLREDIDSVVQQYLQKVQVDRPTAPS</sequence>
<keyword evidence="4" id="KW-1185">Reference proteome</keyword>
<keyword evidence="1" id="KW-0547">Nucleotide-binding</keyword>
<dbReference type="SUPFAM" id="SSF52540">
    <property type="entry name" value="P-loop containing nucleoside triphosphate hydrolases"/>
    <property type="match status" value="1"/>
</dbReference>
<dbReference type="EMBL" id="WNTK01000004">
    <property type="protein sequence ID" value="KAG9484623.1"/>
    <property type="molecule type" value="Genomic_DNA"/>
</dbReference>
<dbReference type="GO" id="GO:0000049">
    <property type="term" value="F:tRNA binding"/>
    <property type="evidence" value="ECO:0007669"/>
    <property type="project" value="TreeGrafter"/>
</dbReference>
<evidence type="ECO:0000256" key="1">
    <source>
        <dbReference type="ARBA" id="ARBA00022741"/>
    </source>
</evidence>
<evidence type="ECO:0000313" key="4">
    <source>
        <dbReference type="Proteomes" id="UP000770717"/>
    </source>
</evidence>
<dbReference type="PANTHER" id="PTHR20873">
    <property type="entry name" value="L-SERYL-TRNA(SEC) KINASE"/>
    <property type="match status" value="1"/>
</dbReference>
<dbReference type="Pfam" id="PF13671">
    <property type="entry name" value="AAA_33"/>
    <property type="match status" value="1"/>
</dbReference>
<gene>
    <name evidence="3" type="ORF">GDO78_007990</name>
</gene>
<name>A0A8J6K8H0_ELECQ</name>
<dbReference type="OrthoDB" id="9972657at2759"/>
<dbReference type="InterPro" id="IPR020028">
    <property type="entry name" value="L-seryl-tRNA_Sec_kinase_euk"/>
</dbReference>
<dbReference type="AlphaFoldDB" id="A0A8J6K8H0"/>
<dbReference type="Proteomes" id="UP000770717">
    <property type="component" value="Unassembled WGS sequence"/>
</dbReference>
<dbReference type="InterPro" id="IPR013641">
    <property type="entry name" value="KTI12/PSTK"/>
</dbReference>
<evidence type="ECO:0000313" key="3">
    <source>
        <dbReference type="EMBL" id="KAG9484623.1"/>
    </source>
</evidence>
<evidence type="ECO:0008006" key="5">
    <source>
        <dbReference type="Google" id="ProtNLM"/>
    </source>
</evidence>
<protein>
    <recommendedName>
        <fullName evidence="5">L-seryl-tRNA(Sec) kinase</fullName>
    </recommendedName>
</protein>
<dbReference type="EMBL" id="WNTK01000004">
    <property type="protein sequence ID" value="KAG9484624.1"/>
    <property type="molecule type" value="Genomic_DNA"/>
</dbReference>
<dbReference type="GO" id="GO:0005524">
    <property type="term" value="F:ATP binding"/>
    <property type="evidence" value="ECO:0007669"/>
    <property type="project" value="UniProtKB-KW"/>
</dbReference>
<proteinExistence type="predicted"/>
<accession>A0A8J6K8H0</accession>
<dbReference type="PANTHER" id="PTHR20873:SF0">
    <property type="entry name" value="L-SERYL-TRNA(SEC) KINASE"/>
    <property type="match status" value="1"/>
</dbReference>
<keyword evidence="2" id="KW-0067">ATP-binding</keyword>
<dbReference type="GO" id="GO:0016301">
    <property type="term" value="F:kinase activity"/>
    <property type="evidence" value="ECO:0007669"/>
    <property type="project" value="TreeGrafter"/>
</dbReference>
<evidence type="ECO:0000256" key="2">
    <source>
        <dbReference type="ARBA" id="ARBA00022840"/>
    </source>
</evidence>